<organism evidence="8 9">
    <name type="scientific">Halomonas cupida</name>
    <dbReference type="NCBI Taxonomy" id="44933"/>
    <lineage>
        <taxon>Bacteria</taxon>
        <taxon>Pseudomonadati</taxon>
        <taxon>Pseudomonadota</taxon>
        <taxon>Gammaproteobacteria</taxon>
        <taxon>Oceanospirillales</taxon>
        <taxon>Halomonadaceae</taxon>
        <taxon>Halomonas</taxon>
    </lineage>
</organism>
<dbReference type="PROSITE" id="PS00445">
    <property type="entry name" value="FGGY_KINASES_2"/>
    <property type="match status" value="1"/>
</dbReference>
<dbReference type="OrthoDB" id="9805576at2"/>
<dbReference type="AlphaFoldDB" id="A0A1M7IK05"/>
<evidence type="ECO:0000313" key="8">
    <source>
        <dbReference type="EMBL" id="SHM41114.1"/>
    </source>
</evidence>
<evidence type="ECO:0000313" key="9">
    <source>
        <dbReference type="Proteomes" id="UP000184123"/>
    </source>
</evidence>
<keyword evidence="10" id="KW-1185">Reference proteome</keyword>
<evidence type="ECO:0000256" key="3">
    <source>
        <dbReference type="ARBA" id="ARBA00022777"/>
    </source>
</evidence>
<dbReference type="InterPro" id="IPR000577">
    <property type="entry name" value="Carb_kinase_FGGY"/>
</dbReference>
<dbReference type="EMBL" id="BJXU01000075">
    <property type="protein sequence ID" value="GEN24092.1"/>
    <property type="molecule type" value="Genomic_DNA"/>
</dbReference>
<dbReference type="GO" id="GO:0016773">
    <property type="term" value="F:phosphotransferase activity, alcohol group as acceptor"/>
    <property type="evidence" value="ECO:0007669"/>
    <property type="project" value="InterPro"/>
</dbReference>
<dbReference type="Pfam" id="PF00370">
    <property type="entry name" value="FGGY_N"/>
    <property type="match status" value="1"/>
</dbReference>
<keyword evidence="3 4" id="KW-0418">Kinase</keyword>
<evidence type="ECO:0000256" key="4">
    <source>
        <dbReference type="RuleBase" id="RU003733"/>
    </source>
</evidence>
<dbReference type="PIRSF" id="PIRSF000538">
    <property type="entry name" value="GlpK"/>
    <property type="match status" value="1"/>
</dbReference>
<reference evidence="8 9" key="1">
    <citation type="submission" date="2016-11" db="EMBL/GenBank/DDBJ databases">
        <authorList>
            <person name="Jaros S."/>
            <person name="Januszkiewicz K."/>
            <person name="Wedrychowicz H."/>
        </authorList>
    </citation>
    <scope>NUCLEOTIDE SEQUENCE [LARGE SCALE GENOMIC DNA]</scope>
    <source>
        <strain evidence="8 9">DSM 4740</strain>
    </source>
</reference>
<evidence type="ECO:0000256" key="1">
    <source>
        <dbReference type="ARBA" id="ARBA00009156"/>
    </source>
</evidence>
<protein>
    <submittedName>
        <fullName evidence="7">Carbohydrate kinase</fullName>
    </submittedName>
    <submittedName>
        <fullName evidence="8">Erythritol kinase</fullName>
    </submittedName>
</protein>
<dbReference type="Pfam" id="PF02782">
    <property type="entry name" value="FGGY_C"/>
    <property type="match status" value="1"/>
</dbReference>
<evidence type="ECO:0000313" key="10">
    <source>
        <dbReference type="Proteomes" id="UP000321726"/>
    </source>
</evidence>
<keyword evidence="2 4" id="KW-0808">Transferase</keyword>
<dbReference type="InterPro" id="IPR018485">
    <property type="entry name" value="FGGY_C"/>
</dbReference>
<evidence type="ECO:0000259" key="5">
    <source>
        <dbReference type="Pfam" id="PF00370"/>
    </source>
</evidence>
<dbReference type="PANTHER" id="PTHR43095:SF3">
    <property type="entry name" value="L-XYLULOSE_3-KETO-L-GULONATE KINASE"/>
    <property type="match status" value="1"/>
</dbReference>
<dbReference type="EMBL" id="FRCA01000008">
    <property type="protein sequence ID" value="SHM41114.1"/>
    <property type="molecule type" value="Genomic_DNA"/>
</dbReference>
<reference evidence="7 10" key="2">
    <citation type="submission" date="2019-07" db="EMBL/GenBank/DDBJ databases">
        <title>Whole genome shotgun sequence of Halomonas cupida NBRC 102219.</title>
        <authorList>
            <person name="Hosoyama A."/>
            <person name="Uohara A."/>
            <person name="Ohji S."/>
            <person name="Ichikawa N."/>
        </authorList>
    </citation>
    <scope>NUCLEOTIDE SEQUENCE [LARGE SCALE GENOMIC DNA]</scope>
    <source>
        <strain evidence="7 10">NBRC 102219</strain>
    </source>
</reference>
<dbReference type="Proteomes" id="UP000321726">
    <property type="component" value="Unassembled WGS sequence"/>
</dbReference>
<dbReference type="RefSeq" id="WP_073435924.1">
    <property type="nucleotide sequence ID" value="NZ_BJXU01000075.1"/>
</dbReference>
<feature type="domain" description="Carbohydrate kinase FGGY N-terminal" evidence="5">
    <location>
        <begin position="12"/>
        <end position="257"/>
    </location>
</feature>
<proteinExistence type="inferred from homology"/>
<gene>
    <name evidence="7" type="ORF">HCU01_20410</name>
    <name evidence="8" type="ORF">SAMN05660971_02885</name>
</gene>
<name>A0A1M7IK05_9GAMM</name>
<dbReference type="GO" id="GO:0016301">
    <property type="term" value="F:kinase activity"/>
    <property type="evidence" value="ECO:0007669"/>
    <property type="project" value="UniProtKB-KW"/>
</dbReference>
<sequence>MRQYQRDQDPDIIVGLDAGTSVIKALAFDGEGRELARAQCENHVHHLPGGGVEQSLDATWQAALATLSALFAEQPELAPRLAAIAVTGQGDGTWLIDADGQPVGDAMLWLDNRSSDIVSHWRATSAGPTAFRRTATGLNQSIQSGQLRWLKEHDPQRLARAATALHCKDWLYFRMTGERATDPAEAMWTFGDFRSGAYSDEVLECLGLEEYRGYLPPIVDGSREHAALTADVANSIGVASGIPVVLAPVDMLATALGAGVYEPGKRVACSIIGTTGAHLCVRESARDIILGNHSCYTMPCVAPDTWVQLCSNMAATLNLEWFLKGMSEMLSAIGETPLTPEGLLPRLDRALAATEPGRVIYHPFICASGERGPFFNPRARAQFLGLTTETTHLHMARAIYEGVAFAARDCYQALEAHPEELRLTGGAAQSDTLCTILASVMGVPVRTLSRGETGAAGAAMVASLCLGRHRDLAEACQTWVTPWLSEEAVMPDPDLQNLYERLFGVYQRSHTNTDGFWRHLERVNAEPLRAPIRQQENTP</sequence>
<feature type="domain" description="Carbohydrate kinase FGGY C-terminal" evidence="6">
    <location>
        <begin position="271"/>
        <end position="463"/>
    </location>
</feature>
<dbReference type="STRING" id="44933.SAMN05660971_02885"/>
<evidence type="ECO:0000259" key="6">
    <source>
        <dbReference type="Pfam" id="PF02782"/>
    </source>
</evidence>
<accession>A0A1M7IK05</accession>
<dbReference type="CDD" id="cd24121">
    <property type="entry name" value="ASKHA_NBD_FGGY_BaEryA-like"/>
    <property type="match status" value="1"/>
</dbReference>
<evidence type="ECO:0000256" key="2">
    <source>
        <dbReference type="ARBA" id="ARBA00022679"/>
    </source>
</evidence>
<evidence type="ECO:0000313" key="7">
    <source>
        <dbReference type="EMBL" id="GEN24092.1"/>
    </source>
</evidence>
<comment type="similarity">
    <text evidence="1 4">Belongs to the FGGY kinase family.</text>
</comment>
<dbReference type="SUPFAM" id="SSF53067">
    <property type="entry name" value="Actin-like ATPase domain"/>
    <property type="match status" value="2"/>
</dbReference>
<dbReference type="InterPro" id="IPR050406">
    <property type="entry name" value="FGGY_Carb_Kinase"/>
</dbReference>
<dbReference type="GO" id="GO:0005975">
    <property type="term" value="P:carbohydrate metabolic process"/>
    <property type="evidence" value="ECO:0007669"/>
    <property type="project" value="InterPro"/>
</dbReference>
<dbReference type="Proteomes" id="UP000184123">
    <property type="component" value="Unassembled WGS sequence"/>
</dbReference>
<dbReference type="PANTHER" id="PTHR43095">
    <property type="entry name" value="SUGAR KINASE"/>
    <property type="match status" value="1"/>
</dbReference>
<dbReference type="InterPro" id="IPR018483">
    <property type="entry name" value="Carb_kinase_FGGY_CS"/>
</dbReference>
<dbReference type="Gene3D" id="3.30.420.40">
    <property type="match status" value="2"/>
</dbReference>
<dbReference type="InterPro" id="IPR018484">
    <property type="entry name" value="FGGY_N"/>
</dbReference>
<dbReference type="InterPro" id="IPR043129">
    <property type="entry name" value="ATPase_NBD"/>
</dbReference>